<keyword evidence="2" id="KW-1185">Reference proteome</keyword>
<evidence type="ECO:0000313" key="1">
    <source>
        <dbReference type="EMBL" id="KRQ91681.1"/>
    </source>
</evidence>
<dbReference type="AlphaFoldDB" id="A0A0R3K7Z8"/>
<evidence type="ECO:0000313" key="2">
    <source>
        <dbReference type="Proteomes" id="UP000051913"/>
    </source>
</evidence>
<protein>
    <submittedName>
        <fullName evidence="1">Uncharacterized protein</fullName>
    </submittedName>
</protein>
<dbReference type="EMBL" id="LLXX01000234">
    <property type="protein sequence ID" value="KRQ91681.1"/>
    <property type="molecule type" value="Genomic_DNA"/>
</dbReference>
<sequence length="98" mass="11922">MHYEDGIAIFGRTRIRLVAVGRNESAELRERYPEVLQLSWDQIIEFIWDRFRMYSEQKRHVEQWDEVGKYLRRLAETNDKAAFIRDVSHQIGLTQRRQ</sequence>
<dbReference type="Proteomes" id="UP000051913">
    <property type="component" value="Unassembled WGS sequence"/>
</dbReference>
<organism evidence="1 2">
    <name type="scientific">Bradyrhizobium valentinum</name>
    <dbReference type="NCBI Taxonomy" id="1518501"/>
    <lineage>
        <taxon>Bacteria</taxon>
        <taxon>Pseudomonadati</taxon>
        <taxon>Pseudomonadota</taxon>
        <taxon>Alphaproteobacteria</taxon>
        <taxon>Hyphomicrobiales</taxon>
        <taxon>Nitrobacteraceae</taxon>
        <taxon>Bradyrhizobium</taxon>
    </lineage>
</organism>
<gene>
    <name evidence="1" type="ORF">CP49_30525</name>
</gene>
<comment type="caution">
    <text evidence="1">The sequence shown here is derived from an EMBL/GenBank/DDBJ whole genome shotgun (WGS) entry which is preliminary data.</text>
</comment>
<accession>A0A0R3K7Z8</accession>
<reference evidence="1 2" key="1">
    <citation type="submission" date="2014-03" db="EMBL/GenBank/DDBJ databases">
        <title>Bradyrhizobium valentinum sp. nov., isolated from effective nodules of Lupinus mariae-josephae, a lupine endemic of basic-lime soils in Eastern Spain.</title>
        <authorList>
            <person name="Duran D."/>
            <person name="Rey L."/>
            <person name="Navarro A."/>
            <person name="Busquets A."/>
            <person name="Imperial J."/>
            <person name="Ruiz-Argueso T."/>
        </authorList>
    </citation>
    <scope>NUCLEOTIDE SEQUENCE [LARGE SCALE GENOMIC DNA]</scope>
    <source>
        <strain evidence="1 2">LmjM3</strain>
    </source>
</reference>
<proteinExistence type="predicted"/>
<name>A0A0R3K7Z8_9BRAD</name>